<keyword evidence="2" id="KW-1185">Reference proteome</keyword>
<comment type="caution">
    <text evidence="1">The sequence shown here is derived from an EMBL/GenBank/DDBJ whole genome shotgun (WGS) entry which is preliminary data.</text>
</comment>
<dbReference type="AlphaFoldDB" id="A0A4V6A741"/>
<reference evidence="1 2" key="1">
    <citation type="journal article" date="2015" name="Genome Biol.">
        <title>Comparative genomics of Steinernema reveals deeply conserved gene regulatory networks.</title>
        <authorList>
            <person name="Dillman A.R."/>
            <person name="Macchietto M."/>
            <person name="Porter C.F."/>
            <person name="Rogers A."/>
            <person name="Williams B."/>
            <person name="Antoshechkin I."/>
            <person name="Lee M.M."/>
            <person name="Goodwin Z."/>
            <person name="Lu X."/>
            <person name="Lewis E.E."/>
            <person name="Goodrich-Blair H."/>
            <person name="Stock S.P."/>
            <person name="Adams B.J."/>
            <person name="Sternberg P.W."/>
            <person name="Mortazavi A."/>
        </authorList>
    </citation>
    <scope>NUCLEOTIDE SEQUENCE [LARGE SCALE GENOMIC DNA]</scope>
    <source>
        <strain evidence="1 2">ALL</strain>
    </source>
</reference>
<sequence>MYDGDKQNKTTKQLTVIAVPRRNSSYRTLKQIGTPRIAHDAKRALIVWPWLERLVALSTHRRRLWSFCAYPSSAVEPKVQIKKCTLKEIAKNEELFGLRMQQF</sequence>
<dbReference type="EMBL" id="AZBU02000002">
    <property type="protein sequence ID" value="TKR96575.1"/>
    <property type="molecule type" value="Genomic_DNA"/>
</dbReference>
<accession>A0A4V6A741</accession>
<evidence type="ECO:0000313" key="1">
    <source>
        <dbReference type="EMBL" id="TKR96575.1"/>
    </source>
</evidence>
<reference evidence="1 2" key="2">
    <citation type="journal article" date="2019" name="G3 (Bethesda)">
        <title>Hybrid Assembly of the Genome of the Entomopathogenic Nematode Steinernema carpocapsae Identifies the X-Chromosome.</title>
        <authorList>
            <person name="Serra L."/>
            <person name="Macchietto M."/>
            <person name="Macias-Munoz A."/>
            <person name="McGill C.J."/>
            <person name="Rodriguez I.M."/>
            <person name="Rodriguez B."/>
            <person name="Murad R."/>
            <person name="Mortazavi A."/>
        </authorList>
    </citation>
    <scope>NUCLEOTIDE SEQUENCE [LARGE SCALE GENOMIC DNA]</scope>
    <source>
        <strain evidence="1 2">ALL</strain>
    </source>
</reference>
<protein>
    <submittedName>
        <fullName evidence="1">Uncharacterized protein</fullName>
    </submittedName>
</protein>
<dbReference type="Proteomes" id="UP000298663">
    <property type="component" value="Unassembled WGS sequence"/>
</dbReference>
<organism evidence="1 2">
    <name type="scientific">Steinernema carpocapsae</name>
    <name type="common">Entomopathogenic nematode</name>
    <dbReference type="NCBI Taxonomy" id="34508"/>
    <lineage>
        <taxon>Eukaryota</taxon>
        <taxon>Metazoa</taxon>
        <taxon>Ecdysozoa</taxon>
        <taxon>Nematoda</taxon>
        <taxon>Chromadorea</taxon>
        <taxon>Rhabditida</taxon>
        <taxon>Tylenchina</taxon>
        <taxon>Panagrolaimomorpha</taxon>
        <taxon>Strongyloidoidea</taxon>
        <taxon>Steinernematidae</taxon>
        <taxon>Steinernema</taxon>
    </lineage>
</organism>
<evidence type="ECO:0000313" key="2">
    <source>
        <dbReference type="Proteomes" id="UP000298663"/>
    </source>
</evidence>
<proteinExistence type="predicted"/>
<gene>
    <name evidence="1" type="ORF">L596_010576</name>
</gene>
<name>A0A4V6A741_STECR</name>